<dbReference type="SUPFAM" id="SSF54637">
    <property type="entry name" value="Thioesterase/thiol ester dehydrase-isomerase"/>
    <property type="match status" value="1"/>
</dbReference>
<dbReference type="KEGG" id="ppsr:I6J18_04045"/>
<comment type="similarity">
    <text evidence="1">Belongs to the thioesterase PaaI family.</text>
</comment>
<dbReference type="Pfam" id="PF03061">
    <property type="entry name" value="4HBT"/>
    <property type="match status" value="1"/>
</dbReference>
<dbReference type="InterPro" id="IPR003736">
    <property type="entry name" value="PAAI_dom"/>
</dbReference>
<evidence type="ECO:0000313" key="5">
    <source>
        <dbReference type="Proteomes" id="UP000595254"/>
    </source>
</evidence>
<keyword evidence="5" id="KW-1185">Reference proteome</keyword>
<evidence type="ECO:0000256" key="2">
    <source>
        <dbReference type="ARBA" id="ARBA00022801"/>
    </source>
</evidence>
<dbReference type="CDD" id="cd03443">
    <property type="entry name" value="PaaI_thioesterase"/>
    <property type="match status" value="1"/>
</dbReference>
<evidence type="ECO:0000259" key="3">
    <source>
        <dbReference type="Pfam" id="PF03061"/>
    </source>
</evidence>
<name>A0A974NNF7_PERPY</name>
<dbReference type="InterPro" id="IPR006683">
    <property type="entry name" value="Thioestr_dom"/>
</dbReference>
<feature type="domain" description="Thioesterase" evidence="3">
    <location>
        <begin position="49"/>
        <end position="122"/>
    </location>
</feature>
<protein>
    <submittedName>
        <fullName evidence="4">PaaI family thioesterase</fullName>
    </submittedName>
</protein>
<proteinExistence type="inferred from homology"/>
<dbReference type="Gene3D" id="3.10.129.10">
    <property type="entry name" value="Hotdog Thioesterase"/>
    <property type="match status" value="1"/>
</dbReference>
<dbReference type="GO" id="GO:0047617">
    <property type="term" value="F:fatty acyl-CoA hydrolase activity"/>
    <property type="evidence" value="ECO:0007669"/>
    <property type="project" value="InterPro"/>
</dbReference>
<keyword evidence="2" id="KW-0378">Hydrolase</keyword>
<gene>
    <name evidence="4" type="ORF">I6J18_04045</name>
</gene>
<reference evidence="4 5" key="1">
    <citation type="submission" date="2021-01" db="EMBL/GenBank/DDBJ databases">
        <title>FDA dAtabase for Regulatory Grade micrObial Sequences (FDA-ARGOS): Supporting development and validation of Infectious Disease Dx tests.</title>
        <authorList>
            <person name="Nelson B."/>
            <person name="Plummer A."/>
            <person name="Tallon L."/>
            <person name="Sadzewicz L."/>
            <person name="Zhao X."/>
            <person name="Boylan J."/>
            <person name="Ott S."/>
            <person name="Bowen H."/>
            <person name="Vavikolanu K."/>
            <person name="Mehta A."/>
            <person name="Aluvathingal J."/>
            <person name="Nadendla S."/>
            <person name="Myers T."/>
            <person name="Yan Y."/>
            <person name="Sichtig H."/>
        </authorList>
    </citation>
    <scope>NUCLEOTIDE SEQUENCE [LARGE SCALE GENOMIC DNA]</scope>
    <source>
        <strain evidence="4 5">FDAARGOS_1161</strain>
    </source>
</reference>
<evidence type="ECO:0000256" key="1">
    <source>
        <dbReference type="ARBA" id="ARBA00008324"/>
    </source>
</evidence>
<organism evidence="4 5">
    <name type="scientific">Peribacillus psychrosaccharolyticus</name>
    <name type="common">Bacillus psychrosaccharolyticus</name>
    <dbReference type="NCBI Taxonomy" id="1407"/>
    <lineage>
        <taxon>Bacteria</taxon>
        <taxon>Bacillati</taxon>
        <taxon>Bacillota</taxon>
        <taxon>Bacilli</taxon>
        <taxon>Bacillales</taxon>
        <taxon>Bacillaceae</taxon>
        <taxon>Peribacillus</taxon>
    </lineage>
</organism>
<dbReference type="AlphaFoldDB" id="A0A974NNF7"/>
<dbReference type="PANTHER" id="PTHR21660:SF1">
    <property type="entry name" value="ACYL-COENZYME A THIOESTERASE 13"/>
    <property type="match status" value="1"/>
</dbReference>
<dbReference type="InterPro" id="IPR029069">
    <property type="entry name" value="HotDog_dom_sf"/>
</dbReference>
<dbReference type="InterPro" id="IPR039298">
    <property type="entry name" value="ACOT13"/>
</dbReference>
<dbReference type="EMBL" id="CP068053">
    <property type="protein sequence ID" value="QQT01084.1"/>
    <property type="molecule type" value="Genomic_DNA"/>
</dbReference>
<dbReference type="RefSeq" id="WP_040375600.1">
    <property type="nucleotide sequence ID" value="NZ_CP068053.1"/>
</dbReference>
<dbReference type="PANTHER" id="PTHR21660">
    <property type="entry name" value="THIOESTERASE SUPERFAMILY MEMBER-RELATED"/>
    <property type="match status" value="1"/>
</dbReference>
<dbReference type="Proteomes" id="UP000595254">
    <property type="component" value="Chromosome"/>
</dbReference>
<accession>A0A974NNF7</accession>
<dbReference type="NCBIfam" id="TIGR00369">
    <property type="entry name" value="unchar_dom_1"/>
    <property type="match status" value="1"/>
</dbReference>
<sequence length="145" mass="15986">MEETIEIQEDLFINSPFNKHIGIEVKHFLEGDVVLQLTIKDSHLNVNDTAHGGVYFSLLDSVMGATVRSTVKNPITTISMNINYFSPLKEQDIITATAKIIQKGNSIVTAEGEVSDKSGKVVSKAIGTFKIMRHLKKGAIENNEE</sequence>
<evidence type="ECO:0000313" key="4">
    <source>
        <dbReference type="EMBL" id="QQT01084.1"/>
    </source>
</evidence>